<protein>
    <submittedName>
        <fullName evidence="1">Uncharacterized protein</fullName>
    </submittedName>
</protein>
<organism evidence="1 2">
    <name type="scientific">Parthenolecanium corni</name>
    <dbReference type="NCBI Taxonomy" id="536013"/>
    <lineage>
        <taxon>Eukaryota</taxon>
        <taxon>Metazoa</taxon>
        <taxon>Ecdysozoa</taxon>
        <taxon>Arthropoda</taxon>
        <taxon>Hexapoda</taxon>
        <taxon>Insecta</taxon>
        <taxon>Pterygota</taxon>
        <taxon>Neoptera</taxon>
        <taxon>Paraneoptera</taxon>
        <taxon>Hemiptera</taxon>
        <taxon>Sternorrhyncha</taxon>
        <taxon>Coccoidea</taxon>
        <taxon>Coccidae</taxon>
        <taxon>Parthenolecanium</taxon>
    </lineage>
</organism>
<reference evidence="1 2" key="1">
    <citation type="submission" date="2024-03" db="EMBL/GenBank/DDBJ databases">
        <title>Adaptation during the transition from Ophiocordyceps entomopathogen to insect associate is accompanied by gene loss and intensified selection.</title>
        <authorList>
            <person name="Ward C.M."/>
            <person name="Onetto C.A."/>
            <person name="Borneman A.R."/>
        </authorList>
    </citation>
    <scope>NUCLEOTIDE SEQUENCE [LARGE SCALE GENOMIC DNA]</scope>
    <source>
        <strain evidence="1">AWRI1</strain>
        <tissue evidence="1">Single Adult Female</tissue>
    </source>
</reference>
<sequence length="114" mass="12956">MLQDEELDVSPGNSGTEHENLSIVDIQRLIKQEKCEAEELPSDDDLHKITEEQLAKKSVVSSSKSKKSINVKRARLQKPSKVVKKKIMPPATQYERMSNRELLAEVNGNFSFIF</sequence>
<dbReference type="AlphaFoldDB" id="A0AAN9TUS2"/>
<name>A0AAN9TUS2_9HEMI</name>
<accession>A0AAN9TUS2</accession>
<dbReference type="EMBL" id="JBBCAQ010000004">
    <property type="protein sequence ID" value="KAK7604077.1"/>
    <property type="molecule type" value="Genomic_DNA"/>
</dbReference>
<evidence type="ECO:0000313" key="1">
    <source>
        <dbReference type="EMBL" id="KAK7604077.1"/>
    </source>
</evidence>
<dbReference type="Proteomes" id="UP001367676">
    <property type="component" value="Unassembled WGS sequence"/>
</dbReference>
<evidence type="ECO:0000313" key="2">
    <source>
        <dbReference type="Proteomes" id="UP001367676"/>
    </source>
</evidence>
<proteinExistence type="predicted"/>
<keyword evidence="2" id="KW-1185">Reference proteome</keyword>
<gene>
    <name evidence="1" type="ORF">V9T40_004350</name>
</gene>
<comment type="caution">
    <text evidence="1">The sequence shown here is derived from an EMBL/GenBank/DDBJ whole genome shotgun (WGS) entry which is preliminary data.</text>
</comment>